<accession>A0A2H4VEY7</accession>
<keyword evidence="3" id="KW-0804">Transcription</keyword>
<keyword evidence="5" id="KW-0472">Membrane</keyword>
<dbReference type="EMBL" id="CP017768">
    <property type="protein sequence ID" value="AUB59471.1"/>
    <property type="molecule type" value="Genomic_DNA"/>
</dbReference>
<feature type="transmembrane region" description="Helical" evidence="5">
    <location>
        <begin position="155"/>
        <end position="173"/>
    </location>
</feature>
<evidence type="ECO:0000256" key="3">
    <source>
        <dbReference type="ARBA" id="ARBA00023163"/>
    </source>
</evidence>
<evidence type="ECO:0000259" key="6">
    <source>
        <dbReference type="PROSITE" id="PS50977"/>
    </source>
</evidence>
<dbReference type="InterPro" id="IPR050624">
    <property type="entry name" value="HTH-type_Tx_Regulator"/>
</dbReference>
<dbReference type="Proteomes" id="UP000232631">
    <property type="component" value="Chromosome"/>
</dbReference>
<organism evidence="7 11">
    <name type="scientific">Methanobacterium subterraneum</name>
    <dbReference type="NCBI Taxonomy" id="59277"/>
    <lineage>
        <taxon>Archaea</taxon>
        <taxon>Methanobacteriati</taxon>
        <taxon>Methanobacteriota</taxon>
        <taxon>Methanomada group</taxon>
        <taxon>Methanobacteria</taxon>
        <taxon>Methanobacteriales</taxon>
        <taxon>Methanobacteriaceae</taxon>
        <taxon>Methanobacterium</taxon>
    </lineage>
</organism>
<dbReference type="GeneID" id="35124252"/>
<dbReference type="InterPro" id="IPR009057">
    <property type="entry name" value="Homeodomain-like_sf"/>
</dbReference>
<dbReference type="OrthoDB" id="135877at2157"/>
<dbReference type="RefSeq" id="WP_157809474.1">
    <property type="nucleotide sequence ID" value="NZ_CP017766.1"/>
</dbReference>
<feature type="DNA-binding region" description="H-T-H motif" evidence="4">
    <location>
        <begin position="36"/>
        <end position="55"/>
    </location>
</feature>
<evidence type="ECO:0000313" key="8">
    <source>
        <dbReference type="EMBL" id="AUB59471.1"/>
    </source>
</evidence>
<keyword evidence="5" id="KW-0812">Transmembrane</keyword>
<keyword evidence="5" id="KW-1133">Transmembrane helix</keyword>
<reference evidence="9 12" key="2">
    <citation type="submission" date="2020-04" db="EMBL/GenBank/DDBJ databases">
        <title>Draft genome of Methanobacterium subterraneum isolated from animal feces.</title>
        <authorList>
            <person name="Ouboter H.T."/>
            <person name="Berger S."/>
            <person name="Gungor E."/>
            <person name="Jetten M.S.M."/>
            <person name="Welte C.U."/>
        </authorList>
    </citation>
    <scope>NUCLEOTIDE SEQUENCE [LARGE SCALE GENOMIC DNA]</scope>
    <source>
        <strain evidence="9">HO_2020</strain>
    </source>
</reference>
<name>A0A2H4VEY7_9EURY</name>
<dbReference type="EMBL" id="CP017766">
    <property type="protein sequence ID" value="AUB56654.1"/>
    <property type="molecule type" value="Genomic_DNA"/>
</dbReference>
<dbReference type="PANTHER" id="PTHR43479">
    <property type="entry name" value="ACREF/ENVCD OPERON REPRESSOR-RELATED"/>
    <property type="match status" value="1"/>
</dbReference>
<gene>
    <name evidence="7" type="ORF">BK007_11995</name>
    <name evidence="8" type="ORF">BK009_01490</name>
    <name evidence="9" type="ORF">HG719_08845</name>
</gene>
<accession>A0A2H4VMZ7</accession>
<evidence type="ECO:0000313" key="12">
    <source>
        <dbReference type="Proteomes" id="UP000591058"/>
    </source>
</evidence>
<evidence type="ECO:0000256" key="5">
    <source>
        <dbReference type="SAM" id="Phobius"/>
    </source>
</evidence>
<dbReference type="EMBL" id="JABBYL010000030">
    <property type="protein sequence ID" value="NMO09931.1"/>
    <property type="molecule type" value="Genomic_DNA"/>
</dbReference>
<dbReference type="GO" id="GO:0003677">
    <property type="term" value="F:DNA binding"/>
    <property type="evidence" value="ECO:0007669"/>
    <property type="project" value="UniProtKB-UniRule"/>
</dbReference>
<dbReference type="InterPro" id="IPR001647">
    <property type="entry name" value="HTH_TetR"/>
</dbReference>
<dbReference type="PROSITE" id="PS50977">
    <property type="entry name" value="HTH_TETR_2"/>
    <property type="match status" value="1"/>
</dbReference>
<reference evidence="10 11" key="1">
    <citation type="submission" date="2016-10" db="EMBL/GenBank/DDBJ databases">
        <title>Comparative genomics between deep and shallow subseafloor isolates.</title>
        <authorList>
            <person name="Ishii S."/>
            <person name="Miller J.R."/>
            <person name="Sutton G."/>
            <person name="Suzuki S."/>
            <person name="Methe B."/>
            <person name="Inagaki F."/>
            <person name="Imachi H."/>
        </authorList>
    </citation>
    <scope>NUCLEOTIDE SEQUENCE [LARGE SCALE GENOMIC DNA]</scope>
    <source>
        <strain evidence="8 10">A8p</strain>
        <strain evidence="7 11">MO-MB1</strain>
    </source>
</reference>
<dbReference type="FunFam" id="1.10.10.60:FF:000141">
    <property type="entry name" value="TetR family transcriptional regulator"/>
    <property type="match status" value="1"/>
</dbReference>
<evidence type="ECO:0000256" key="4">
    <source>
        <dbReference type="PROSITE-ProRule" id="PRU00335"/>
    </source>
</evidence>
<keyword evidence="2 4" id="KW-0238">DNA-binding</keyword>
<dbReference type="Gene3D" id="1.10.357.10">
    <property type="entry name" value="Tetracycline Repressor, domain 2"/>
    <property type="match status" value="1"/>
</dbReference>
<dbReference type="PROSITE" id="PS01081">
    <property type="entry name" value="HTH_TETR_1"/>
    <property type="match status" value="1"/>
</dbReference>
<evidence type="ECO:0000313" key="9">
    <source>
        <dbReference type="EMBL" id="NMO09931.1"/>
    </source>
</evidence>
<feature type="domain" description="HTH tetR-type" evidence="6">
    <location>
        <begin position="13"/>
        <end position="73"/>
    </location>
</feature>
<evidence type="ECO:0000313" key="7">
    <source>
        <dbReference type="EMBL" id="AUB56654.1"/>
    </source>
</evidence>
<dbReference type="Pfam" id="PF00440">
    <property type="entry name" value="TetR_N"/>
    <property type="match status" value="1"/>
</dbReference>
<sequence>MAREIEDIEGSPLNNKERILEAATELFALKGYDATSVDEIASKANVSKPLIYYYFKSKKNILEELIKRYIKSYIPEKEEYIHKITSINKEDLYQRLDERMSFFSQNDKALKVIAMELLKETPENESILSMINPLFDTAIPKIEQMGVDIEDRMDLIVSTFFFGTAPILILMLYGDKFCEFYKIDREELNKRFFNVMKSIYIDFFVEQFEAQKK</sequence>
<dbReference type="InterPro" id="IPR023772">
    <property type="entry name" value="DNA-bd_HTH_TetR-type_CS"/>
</dbReference>
<protein>
    <submittedName>
        <fullName evidence="9">TetR/AcrR family transcriptional regulator</fullName>
    </submittedName>
</protein>
<keyword evidence="10" id="KW-1185">Reference proteome</keyword>
<dbReference type="SUPFAM" id="SSF46689">
    <property type="entry name" value="Homeodomain-like"/>
    <property type="match status" value="1"/>
</dbReference>
<evidence type="ECO:0000256" key="2">
    <source>
        <dbReference type="ARBA" id="ARBA00023125"/>
    </source>
</evidence>
<evidence type="ECO:0000313" key="11">
    <source>
        <dbReference type="Proteomes" id="UP000232806"/>
    </source>
</evidence>
<dbReference type="Proteomes" id="UP000232806">
    <property type="component" value="Chromosome"/>
</dbReference>
<dbReference type="Proteomes" id="UP000591058">
    <property type="component" value="Unassembled WGS sequence"/>
</dbReference>
<dbReference type="KEGG" id="msub:BK009_01490"/>
<keyword evidence="1" id="KW-0805">Transcription regulation</keyword>
<evidence type="ECO:0000256" key="1">
    <source>
        <dbReference type="ARBA" id="ARBA00023015"/>
    </source>
</evidence>
<dbReference type="AlphaFoldDB" id="A0A2H4VEY7"/>
<evidence type="ECO:0000313" key="10">
    <source>
        <dbReference type="Proteomes" id="UP000232631"/>
    </source>
</evidence>
<dbReference type="PANTHER" id="PTHR43479:SF11">
    <property type="entry name" value="ACREF_ENVCD OPERON REPRESSOR-RELATED"/>
    <property type="match status" value="1"/>
</dbReference>
<proteinExistence type="predicted"/>
<dbReference type="PRINTS" id="PR00455">
    <property type="entry name" value="HTHTETR"/>
</dbReference>